<gene>
    <name evidence="2" type="ORF">PVAP13_1NG193976</name>
</gene>
<comment type="caution">
    <text evidence="2">The sequence shown here is derived from an EMBL/GenBank/DDBJ whole genome shotgun (WGS) entry which is preliminary data.</text>
</comment>
<protein>
    <submittedName>
        <fullName evidence="2">Uncharacterized protein</fullName>
    </submittedName>
</protein>
<organism evidence="2 3">
    <name type="scientific">Panicum virgatum</name>
    <name type="common">Blackwell switchgrass</name>
    <dbReference type="NCBI Taxonomy" id="38727"/>
    <lineage>
        <taxon>Eukaryota</taxon>
        <taxon>Viridiplantae</taxon>
        <taxon>Streptophyta</taxon>
        <taxon>Embryophyta</taxon>
        <taxon>Tracheophyta</taxon>
        <taxon>Spermatophyta</taxon>
        <taxon>Magnoliopsida</taxon>
        <taxon>Liliopsida</taxon>
        <taxon>Poales</taxon>
        <taxon>Poaceae</taxon>
        <taxon>PACMAD clade</taxon>
        <taxon>Panicoideae</taxon>
        <taxon>Panicodae</taxon>
        <taxon>Paniceae</taxon>
        <taxon>Panicinae</taxon>
        <taxon>Panicum</taxon>
        <taxon>Panicum sect. Hiantes</taxon>
    </lineage>
</organism>
<name>A0A8T0WSV3_PANVG</name>
<sequence>MVDHPGIYVSGSKVVHFTRKEEAGTAGLDSAIAVSSSDPRGLAWRLTPPCTGPGAERPRRRTPPPRGALLAGPGGGLQRRRQGWRRTPAPGGARSGAEGMDPPMERIRLLPSW</sequence>
<feature type="region of interest" description="Disordered" evidence="1">
    <location>
        <begin position="32"/>
        <end position="113"/>
    </location>
</feature>
<dbReference type="EMBL" id="CM029038">
    <property type="protein sequence ID" value="KAG2650395.1"/>
    <property type="molecule type" value="Genomic_DNA"/>
</dbReference>
<accession>A0A8T0WSV3</accession>
<proteinExistence type="predicted"/>
<feature type="compositionally biased region" description="Basic and acidic residues" evidence="1">
    <location>
        <begin position="103"/>
        <end position="113"/>
    </location>
</feature>
<dbReference type="Proteomes" id="UP000823388">
    <property type="component" value="Chromosome 1N"/>
</dbReference>
<evidence type="ECO:0000256" key="1">
    <source>
        <dbReference type="SAM" id="MobiDB-lite"/>
    </source>
</evidence>
<dbReference type="AlphaFoldDB" id="A0A8T0WSV3"/>
<keyword evidence="3" id="KW-1185">Reference proteome</keyword>
<evidence type="ECO:0000313" key="2">
    <source>
        <dbReference type="EMBL" id="KAG2650395.1"/>
    </source>
</evidence>
<reference evidence="2" key="1">
    <citation type="submission" date="2020-05" db="EMBL/GenBank/DDBJ databases">
        <title>WGS assembly of Panicum virgatum.</title>
        <authorList>
            <person name="Lovell J.T."/>
            <person name="Jenkins J."/>
            <person name="Shu S."/>
            <person name="Juenger T.E."/>
            <person name="Schmutz J."/>
        </authorList>
    </citation>
    <scope>NUCLEOTIDE SEQUENCE</scope>
    <source>
        <strain evidence="2">AP13</strain>
    </source>
</reference>
<evidence type="ECO:0000313" key="3">
    <source>
        <dbReference type="Proteomes" id="UP000823388"/>
    </source>
</evidence>